<gene>
    <name evidence="1" type="ORF">PG993_001299</name>
</gene>
<organism evidence="1 2">
    <name type="scientific">Apiospora rasikravindrae</name>
    <dbReference type="NCBI Taxonomy" id="990691"/>
    <lineage>
        <taxon>Eukaryota</taxon>
        <taxon>Fungi</taxon>
        <taxon>Dikarya</taxon>
        <taxon>Ascomycota</taxon>
        <taxon>Pezizomycotina</taxon>
        <taxon>Sordariomycetes</taxon>
        <taxon>Xylariomycetidae</taxon>
        <taxon>Amphisphaeriales</taxon>
        <taxon>Apiosporaceae</taxon>
        <taxon>Apiospora</taxon>
    </lineage>
</organism>
<dbReference type="Proteomes" id="UP001444661">
    <property type="component" value="Unassembled WGS sequence"/>
</dbReference>
<dbReference type="EMBL" id="JAQQWK010000001">
    <property type="protein sequence ID" value="KAK8056072.1"/>
    <property type="molecule type" value="Genomic_DNA"/>
</dbReference>
<comment type="caution">
    <text evidence="1">The sequence shown here is derived from an EMBL/GenBank/DDBJ whole genome shotgun (WGS) entry which is preliminary data.</text>
</comment>
<reference evidence="1 2" key="1">
    <citation type="submission" date="2023-01" db="EMBL/GenBank/DDBJ databases">
        <title>Analysis of 21 Apiospora genomes using comparative genomics revels a genus with tremendous synthesis potential of carbohydrate active enzymes and secondary metabolites.</title>
        <authorList>
            <person name="Sorensen T."/>
        </authorList>
    </citation>
    <scope>NUCLEOTIDE SEQUENCE [LARGE SCALE GENOMIC DNA]</scope>
    <source>
        <strain evidence="1 2">CBS 33761</strain>
    </source>
</reference>
<evidence type="ECO:0000313" key="1">
    <source>
        <dbReference type="EMBL" id="KAK8056072.1"/>
    </source>
</evidence>
<evidence type="ECO:0000313" key="2">
    <source>
        <dbReference type="Proteomes" id="UP001444661"/>
    </source>
</evidence>
<proteinExistence type="predicted"/>
<sequence length="65" mass="7012">MAGLDGFSASFASSAYHIIKAGRSWGKLIDPTKFDNTNQQQNGGVFLHVHATQATVPPVQLHDMT</sequence>
<protein>
    <submittedName>
        <fullName evidence="1">Uncharacterized protein</fullName>
    </submittedName>
</protein>
<name>A0ABR1UB03_9PEZI</name>
<accession>A0ABR1UB03</accession>
<keyword evidence="2" id="KW-1185">Reference proteome</keyword>